<evidence type="ECO:0000256" key="2">
    <source>
        <dbReference type="ARBA" id="ARBA00022723"/>
    </source>
</evidence>
<dbReference type="GO" id="GO:0020037">
    <property type="term" value="F:heme binding"/>
    <property type="evidence" value="ECO:0007669"/>
    <property type="project" value="InterPro"/>
</dbReference>
<keyword evidence="7" id="KW-1185">Reference proteome</keyword>
<evidence type="ECO:0000256" key="1">
    <source>
        <dbReference type="ARBA" id="ARBA00022617"/>
    </source>
</evidence>
<accession>A0A1H7H2P3</accession>
<dbReference type="AlphaFoldDB" id="A0A1H7H2P3"/>
<keyword evidence="2 4" id="KW-0479">Metal-binding</keyword>
<sequence length="238" mass="25687">MALLWPGGSLAEERHFRLSVPTALLDSGLMDYLLPRFSLKTGVRIEIVPDGTEAEMTLGPGEGRAVFQGEDTLWRMRLTGDHPGAARFADWLTSDVGQRTVTSYEIAGHAPFSLPEITEKVVASPVFDGDATEGKRVSLLHCGRCHVVAPENRMGTIGSTPSFAVLRTLPDWGARFQSFYALKPHPAFTQITGITSPFPANLPSPIVPIEVTPEELEAILAYVAGIDPADLGAPIQVQ</sequence>
<gene>
    <name evidence="6" type="ORF">SAMN05443999_101433</name>
</gene>
<dbReference type="RefSeq" id="WP_245770573.1">
    <property type="nucleotide sequence ID" value="NZ_FOAG01000001.1"/>
</dbReference>
<dbReference type="STRING" id="1287727.SAMN05443999_101433"/>
<dbReference type="InterPro" id="IPR036909">
    <property type="entry name" value="Cyt_c-like_dom_sf"/>
</dbReference>
<evidence type="ECO:0000259" key="5">
    <source>
        <dbReference type="PROSITE" id="PS51007"/>
    </source>
</evidence>
<proteinExistence type="predicted"/>
<evidence type="ECO:0000313" key="7">
    <source>
        <dbReference type="Proteomes" id="UP000199582"/>
    </source>
</evidence>
<evidence type="ECO:0000256" key="3">
    <source>
        <dbReference type="ARBA" id="ARBA00023004"/>
    </source>
</evidence>
<keyword evidence="1 4" id="KW-0349">Heme</keyword>
<reference evidence="6 7" key="1">
    <citation type="submission" date="2016-10" db="EMBL/GenBank/DDBJ databases">
        <authorList>
            <person name="de Groot N.N."/>
        </authorList>
    </citation>
    <scope>NUCLEOTIDE SEQUENCE [LARGE SCALE GENOMIC DNA]</scope>
    <source>
        <strain evidence="6 7">DSM 100674</strain>
    </source>
</reference>
<dbReference type="GO" id="GO:0009055">
    <property type="term" value="F:electron transfer activity"/>
    <property type="evidence" value="ECO:0007669"/>
    <property type="project" value="InterPro"/>
</dbReference>
<dbReference type="EMBL" id="FOAG01000001">
    <property type="protein sequence ID" value="SEK44027.1"/>
    <property type="molecule type" value="Genomic_DNA"/>
</dbReference>
<protein>
    <recommendedName>
        <fullName evidence="5">Cytochrome c domain-containing protein</fullName>
    </recommendedName>
</protein>
<name>A0A1H7H2P3_9RHOB</name>
<dbReference type="Proteomes" id="UP000199582">
    <property type="component" value="Unassembled WGS sequence"/>
</dbReference>
<dbReference type="SUPFAM" id="SSF46626">
    <property type="entry name" value="Cytochrome c"/>
    <property type="match status" value="1"/>
</dbReference>
<dbReference type="GO" id="GO:0046872">
    <property type="term" value="F:metal ion binding"/>
    <property type="evidence" value="ECO:0007669"/>
    <property type="project" value="UniProtKB-KW"/>
</dbReference>
<evidence type="ECO:0000313" key="6">
    <source>
        <dbReference type="EMBL" id="SEK44027.1"/>
    </source>
</evidence>
<dbReference type="Gene3D" id="3.40.190.10">
    <property type="entry name" value="Periplasmic binding protein-like II"/>
    <property type="match status" value="1"/>
</dbReference>
<feature type="domain" description="Cytochrome c" evidence="5">
    <location>
        <begin position="129"/>
        <end position="227"/>
    </location>
</feature>
<evidence type="ECO:0000256" key="4">
    <source>
        <dbReference type="PROSITE-ProRule" id="PRU00433"/>
    </source>
</evidence>
<keyword evidence="3 4" id="KW-0408">Iron</keyword>
<dbReference type="PROSITE" id="PS51007">
    <property type="entry name" value="CYTC"/>
    <property type="match status" value="1"/>
</dbReference>
<organism evidence="6 7">
    <name type="scientific">Roseovarius azorensis</name>
    <dbReference type="NCBI Taxonomy" id="1287727"/>
    <lineage>
        <taxon>Bacteria</taxon>
        <taxon>Pseudomonadati</taxon>
        <taxon>Pseudomonadota</taxon>
        <taxon>Alphaproteobacteria</taxon>
        <taxon>Rhodobacterales</taxon>
        <taxon>Roseobacteraceae</taxon>
        <taxon>Roseovarius</taxon>
    </lineage>
</organism>
<dbReference type="InterPro" id="IPR009056">
    <property type="entry name" value="Cyt_c-like_dom"/>
</dbReference>